<gene>
    <name evidence="1" type="ORF">NUW58_g5097</name>
</gene>
<accession>A0ACC1P3B5</accession>
<dbReference type="EMBL" id="JAPDGR010000967">
    <property type="protein sequence ID" value="KAJ2986299.1"/>
    <property type="molecule type" value="Genomic_DNA"/>
</dbReference>
<organism evidence="1 2">
    <name type="scientific">Xylaria curta</name>
    <dbReference type="NCBI Taxonomy" id="42375"/>
    <lineage>
        <taxon>Eukaryota</taxon>
        <taxon>Fungi</taxon>
        <taxon>Dikarya</taxon>
        <taxon>Ascomycota</taxon>
        <taxon>Pezizomycotina</taxon>
        <taxon>Sordariomycetes</taxon>
        <taxon>Xylariomycetidae</taxon>
        <taxon>Xylariales</taxon>
        <taxon>Xylariaceae</taxon>
        <taxon>Xylaria</taxon>
    </lineage>
</organism>
<keyword evidence="2" id="KW-1185">Reference proteome</keyword>
<dbReference type="Proteomes" id="UP001143856">
    <property type="component" value="Unassembled WGS sequence"/>
</dbReference>
<evidence type="ECO:0000313" key="2">
    <source>
        <dbReference type="Proteomes" id="UP001143856"/>
    </source>
</evidence>
<proteinExistence type="predicted"/>
<protein>
    <submittedName>
        <fullName evidence="1">Uncharacterized protein</fullName>
    </submittedName>
</protein>
<comment type="caution">
    <text evidence="1">The sequence shown here is derived from an EMBL/GenBank/DDBJ whole genome shotgun (WGS) entry which is preliminary data.</text>
</comment>
<name>A0ACC1P3B5_9PEZI</name>
<evidence type="ECO:0000313" key="1">
    <source>
        <dbReference type="EMBL" id="KAJ2986299.1"/>
    </source>
</evidence>
<sequence length="125" mass="13930">MGDSVFAYGGAGIIVSNLAMRMLVKRYTSNEKLYNDLTISQWAGDAVLGKVMSDAGISLSKAWPTLEGDMPATLDFQSTSSTGHSFWCYYATTYHHMSSYGITSYYEFERSWKLTVSLILSFISM</sequence>
<reference evidence="1" key="1">
    <citation type="submission" date="2022-10" db="EMBL/GenBank/DDBJ databases">
        <title>Genome Sequence of Xylaria curta.</title>
        <authorList>
            <person name="Buettner E."/>
        </authorList>
    </citation>
    <scope>NUCLEOTIDE SEQUENCE</scope>
    <source>
        <strain evidence="1">Babe10</strain>
    </source>
</reference>